<proteinExistence type="predicted"/>
<evidence type="ECO:0000313" key="2">
    <source>
        <dbReference type="EMBL" id="KAJ8101308.1"/>
    </source>
</evidence>
<accession>A0AAD7QTN7</accession>
<feature type="region of interest" description="Disordered" evidence="1">
    <location>
        <begin position="1"/>
        <end position="26"/>
    </location>
</feature>
<dbReference type="RefSeq" id="XP_056044758.1">
    <property type="nucleotide sequence ID" value="XM_056191778.1"/>
</dbReference>
<evidence type="ECO:0000256" key="1">
    <source>
        <dbReference type="SAM" id="MobiDB-lite"/>
    </source>
</evidence>
<sequence length="258" mass="27981">MTDRQNALKNGPKGKGKLKADQQANSAPTSALCYSAASLLSSFATPTAVTGSLSSATASANEQKASQSTSSRLYRPYSSDLPETISSFRSTSRASMTQAPESDSNDSAARIDSTSEAQRQFEEFISSKISRPTANTYPELLDGSPVLPSANRHTNDGDAVIAFLSSSHSTEAIYSQIPCTNHAPVPTYLQLGHERILADICVVDDPVEYLLTTSNYTEDIWGNDWTELQRAKQELDAGKKRDAVRRVDEIIGRLKARL</sequence>
<feature type="compositionally biased region" description="Polar residues" evidence="1">
    <location>
        <begin position="84"/>
        <end position="116"/>
    </location>
</feature>
<protein>
    <submittedName>
        <fullName evidence="2">Uncharacterized protein</fullName>
    </submittedName>
</protein>
<feature type="region of interest" description="Disordered" evidence="1">
    <location>
        <begin position="51"/>
        <end position="116"/>
    </location>
</feature>
<evidence type="ECO:0000313" key="3">
    <source>
        <dbReference type="Proteomes" id="UP001217417"/>
    </source>
</evidence>
<dbReference type="Proteomes" id="UP001217417">
    <property type="component" value="Unassembled WGS sequence"/>
</dbReference>
<name>A0AAD7QTN7_9ASCO</name>
<organism evidence="2 3">
    <name type="scientific">Lipomyces tetrasporus</name>
    <dbReference type="NCBI Taxonomy" id="54092"/>
    <lineage>
        <taxon>Eukaryota</taxon>
        <taxon>Fungi</taxon>
        <taxon>Dikarya</taxon>
        <taxon>Ascomycota</taxon>
        <taxon>Saccharomycotina</taxon>
        <taxon>Lipomycetes</taxon>
        <taxon>Lipomycetales</taxon>
        <taxon>Lipomycetaceae</taxon>
        <taxon>Lipomyces</taxon>
    </lineage>
</organism>
<dbReference type="GeneID" id="80886944"/>
<dbReference type="AlphaFoldDB" id="A0AAD7QTN7"/>
<reference evidence="2" key="1">
    <citation type="submission" date="2023-03" db="EMBL/GenBank/DDBJ databases">
        <title>Near-Complete genome sequence of Lipomyces tetrasporous NRRL Y-64009, an oleaginous yeast capable of growing on lignocellulosic hydrolysates.</title>
        <authorList>
            <consortium name="Lawrence Berkeley National Laboratory"/>
            <person name="Jagtap S.S."/>
            <person name="Liu J.-J."/>
            <person name="Walukiewicz H.E."/>
            <person name="Pangilinan J."/>
            <person name="Lipzen A."/>
            <person name="Ahrendt S."/>
            <person name="Koriabine M."/>
            <person name="Cobaugh K."/>
            <person name="Salamov A."/>
            <person name="Yoshinaga Y."/>
            <person name="Ng V."/>
            <person name="Daum C."/>
            <person name="Grigoriev I.V."/>
            <person name="Slininger P.J."/>
            <person name="Dien B.S."/>
            <person name="Jin Y.-S."/>
            <person name="Rao C.V."/>
        </authorList>
    </citation>
    <scope>NUCLEOTIDE SEQUENCE</scope>
    <source>
        <strain evidence="2">NRRL Y-64009</strain>
    </source>
</reference>
<comment type="caution">
    <text evidence="2">The sequence shown here is derived from an EMBL/GenBank/DDBJ whole genome shotgun (WGS) entry which is preliminary data.</text>
</comment>
<gene>
    <name evidence="2" type="ORF">POJ06DRAFT_94137</name>
</gene>
<keyword evidence="3" id="KW-1185">Reference proteome</keyword>
<feature type="compositionally biased region" description="Polar residues" evidence="1">
    <location>
        <begin position="51"/>
        <end position="72"/>
    </location>
</feature>
<dbReference type="EMBL" id="JARPMG010000004">
    <property type="protein sequence ID" value="KAJ8101308.1"/>
    <property type="molecule type" value="Genomic_DNA"/>
</dbReference>